<feature type="transmembrane region" description="Helical" evidence="1">
    <location>
        <begin position="13"/>
        <end position="35"/>
    </location>
</feature>
<name>A0A1K1QD97_9PSEU</name>
<organism evidence="2 3">
    <name type="scientific">Amycolatopsis australiensis</name>
    <dbReference type="NCBI Taxonomy" id="546364"/>
    <lineage>
        <taxon>Bacteria</taxon>
        <taxon>Bacillati</taxon>
        <taxon>Actinomycetota</taxon>
        <taxon>Actinomycetes</taxon>
        <taxon>Pseudonocardiales</taxon>
        <taxon>Pseudonocardiaceae</taxon>
        <taxon>Amycolatopsis</taxon>
    </lineage>
</organism>
<evidence type="ECO:0000256" key="1">
    <source>
        <dbReference type="SAM" id="Phobius"/>
    </source>
</evidence>
<keyword evidence="3" id="KW-1185">Reference proteome</keyword>
<gene>
    <name evidence="2" type="ORF">SAMN04489730_1637</name>
</gene>
<evidence type="ECO:0000313" key="2">
    <source>
        <dbReference type="EMBL" id="SFW57673.1"/>
    </source>
</evidence>
<sequence>MVLAAGDRPVAEVMGLVFGVVVIVAGVTLNIVRVVRSTKPREKQMALLAAQLDGRNQVYLRMIENGLAERDLAWVAGTRGYSVIVHRSFKYYEFIYTPHQPGRIA</sequence>
<keyword evidence="1" id="KW-1133">Transmembrane helix</keyword>
<dbReference type="Proteomes" id="UP000182740">
    <property type="component" value="Unassembled WGS sequence"/>
</dbReference>
<dbReference type="RefSeq" id="WP_072481840.1">
    <property type="nucleotide sequence ID" value="NZ_FPJG01000006.1"/>
</dbReference>
<dbReference type="STRING" id="546364.SAMN04489730_1637"/>
<proteinExistence type="predicted"/>
<keyword evidence="1" id="KW-0812">Transmembrane</keyword>
<keyword evidence="1" id="KW-0472">Membrane</keyword>
<protein>
    <submittedName>
        <fullName evidence="2">Uncharacterized protein</fullName>
    </submittedName>
</protein>
<dbReference type="OrthoDB" id="3632021at2"/>
<dbReference type="AlphaFoldDB" id="A0A1K1QD97"/>
<evidence type="ECO:0000313" key="3">
    <source>
        <dbReference type="Proteomes" id="UP000182740"/>
    </source>
</evidence>
<reference evidence="3" key="1">
    <citation type="submission" date="2016-11" db="EMBL/GenBank/DDBJ databases">
        <authorList>
            <person name="Varghese N."/>
            <person name="Submissions S."/>
        </authorList>
    </citation>
    <scope>NUCLEOTIDE SEQUENCE [LARGE SCALE GENOMIC DNA]</scope>
    <source>
        <strain evidence="3">DSM 44671</strain>
    </source>
</reference>
<dbReference type="EMBL" id="FPJG01000006">
    <property type="protein sequence ID" value="SFW57673.1"/>
    <property type="molecule type" value="Genomic_DNA"/>
</dbReference>
<accession>A0A1K1QD97</accession>